<feature type="domain" description="Haemin-degrading HemS/ChuX" evidence="1">
    <location>
        <begin position="212"/>
        <end position="344"/>
    </location>
</feature>
<organism evidence="2 3">
    <name type="scientific">Terrimicrobium sacchariphilum</name>
    <dbReference type="NCBI Taxonomy" id="690879"/>
    <lineage>
        <taxon>Bacteria</taxon>
        <taxon>Pseudomonadati</taxon>
        <taxon>Verrucomicrobiota</taxon>
        <taxon>Terrimicrobiia</taxon>
        <taxon>Terrimicrobiales</taxon>
        <taxon>Terrimicrobiaceae</taxon>
        <taxon>Terrimicrobium</taxon>
    </lineage>
</organism>
<dbReference type="EMBL" id="BDCO01000002">
    <property type="protein sequence ID" value="GAT32853.1"/>
    <property type="molecule type" value="Genomic_DNA"/>
</dbReference>
<dbReference type="STRING" id="690879.TSACC_21255"/>
<dbReference type="GO" id="GO:0006826">
    <property type="term" value="P:iron ion transport"/>
    <property type="evidence" value="ECO:0007669"/>
    <property type="project" value="InterPro"/>
</dbReference>
<dbReference type="AlphaFoldDB" id="A0A146G639"/>
<feature type="domain" description="Haemin-degrading HemS/ChuX" evidence="1">
    <location>
        <begin position="32"/>
        <end position="159"/>
    </location>
</feature>
<gene>
    <name evidence="2" type="ORF">TSACC_21255</name>
</gene>
<dbReference type="OrthoDB" id="316630at2"/>
<dbReference type="CDD" id="cd16831">
    <property type="entry name" value="HemS-like_C"/>
    <property type="match status" value="1"/>
</dbReference>
<evidence type="ECO:0000313" key="2">
    <source>
        <dbReference type="EMBL" id="GAT32853.1"/>
    </source>
</evidence>
<dbReference type="InterPro" id="IPR053733">
    <property type="entry name" value="Heme_Transport_Util_sf"/>
</dbReference>
<dbReference type="Proteomes" id="UP000076023">
    <property type="component" value="Unassembled WGS sequence"/>
</dbReference>
<dbReference type="InParanoid" id="A0A146G639"/>
<protein>
    <submittedName>
        <fullName evidence="2">Putative hemin transport protein</fullName>
    </submittedName>
</protein>
<accession>A0A146G639</accession>
<dbReference type="Pfam" id="PF05171">
    <property type="entry name" value="HemS"/>
    <property type="match status" value="2"/>
</dbReference>
<dbReference type="InterPro" id="IPR007845">
    <property type="entry name" value="HemS/ChuX_dom"/>
</dbReference>
<evidence type="ECO:0000259" key="1">
    <source>
        <dbReference type="Pfam" id="PF05171"/>
    </source>
</evidence>
<reference evidence="3" key="1">
    <citation type="journal article" date="2017" name="Genome Announc.">
        <title>Draft Genome Sequence of Terrimicrobium sacchariphilum NM-5T, a Facultative Anaerobic Soil Bacterium of the Class Spartobacteria.</title>
        <authorList>
            <person name="Qiu Y.L."/>
            <person name="Tourlousse D.M."/>
            <person name="Matsuura N."/>
            <person name="Ohashi A."/>
            <person name="Sekiguchi Y."/>
        </authorList>
    </citation>
    <scope>NUCLEOTIDE SEQUENCE [LARGE SCALE GENOMIC DNA]</scope>
    <source>
        <strain evidence="3">NM-5</strain>
    </source>
</reference>
<comment type="caution">
    <text evidence="2">The sequence shown here is derived from an EMBL/GenBank/DDBJ whole genome shotgun (WGS) entry which is preliminary data.</text>
</comment>
<keyword evidence="3" id="KW-1185">Reference proteome</keyword>
<dbReference type="CDD" id="cd16830">
    <property type="entry name" value="HemS-like_N"/>
    <property type="match status" value="1"/>
</dbReference>
<proteinExistence type="predicted"/>
<sequence length="350" mass="39796">MKTETVELKDQWRGLLEKEPKLRIRDAATKLGVSEAELLATRCGDDVTRLEGDWAALIKEFPRLGRIMCLTRNEAAVHERYGEFRQIDFFHGMGQVVGHDIDLRLFMHAWKYGYAVTDRTPEGERQSFQFFDKNGTAIHKVFLQKESNYGGYGELMNRFRAVDQSTTQPVESVSAPRPVLPDAEIDVAGFQKAWLELKDTHAFYMLLQQFRVAREQSLRLAPEGMTWRLSLDATRVMLEQAASRQLPIMVFIGSPGCIQIHTGEVTNIKMFGADWLNVLDDEFNMHLHLPHVASAWVVRKPTTDGIVTSVELYDAAGENIALFFGKRKPGEVEDARWQALVSELPVKENA</sequence>
<dbReference type="SUPFAM" id="SSF144064">
    <property type="entry name" value="Heme iron utilization protein-like"/>
    <property type="match status" value="1"/>
</dbReference>
<evidence type="ECO:0000313" key="3">
    <source>
        <dbReference type="Proteomes" id="UP000076023"/>
    </source>
</evidence>
<dbReference type="Gene3D" id="3.40.1570.10">
    <property type="entry name" value="HemS/ChuS/ChuX like domains"/>
    <property type="match status" value="2"/>
</dbReference>
<dbReference type="RefSeq" id="WP_075078658.1">
    <property type="nucleotide sequence ID" value="NZ_BDCO01000002.1"/>
</dbReference>
<name>A0A146G639_TERSA</name>